<feature type="region of interest" description="Disordered" evidence="1">
    <location>
        <begin position="535"/>
        <end position="606"/>
    </location>
</feature>
<dbReference type="AlphaFoldDB" id="A0A8H6WUS9"/>
<gene>
    <name evidence="2" type="ORF">MVEN_02530100</name>
</gene>
<evidence type="ECO:0000256" key="1">
    <source>
        <dbReference type="SAM" id="MobiDB-lite"/>
    </source>
</evidence>
<proteinExistence type="predicted"/>
<evidence type="ECO:0000313" key="2">
    <source>
        <dbReference type="EMBL" id="KAF7329001.1"/>
    </source>
</evidence>
<evidence type="ECO:0000313" key="3">
    <source>
        <dbReference type="Proteomes" id="UP000620124"/>
    </source>
</evidence>
<protein>
    <submittedName>
        <fullName evidence="2">Uncharacterized protein</fullName>
    </submittedName>
</protein>
<reference evidence="2" key="1">
    <citation type="submission" date="2020-05" db="EMBL/GenBank/DDBJ databases">
        <title>Mycena genomes resolve the evolution of fungal bioluminescence.</title>
        <authorList>
            <person name="Tsai I.J."/>
        </authorList>
    </citation>
    <scope>NUCLEOTIDE SEQUENCE</scope>
    <source>
        <strain evidence="2">CCC161011</strain>
    </source>
</reference>
<dbReference type="EMBL" id="JACAZI010000034">
    <property type="protein sequence ID" value="KAF7329001.1"/>
    <property type="molecule type" value="Genomic_DNA"/>
</dbReference>
<feature type="region of interest" description="Disordered" evidence="1">
    <location>
        <begin position="36"/>
        <end position="80"/>
    </location>
</feature>
<dbReference type="OrthoDB" id="3254160at2759"/>
<comment type="caution">
    <text evidence="2">The sequence shown here is derived from an EMBL/GenBank/DDBJ whole genome shotgun (WGS) entry which is preliminary data.</text>
</comment>
<feature type="compositionally biased region" description="Polar residues" evidence="1">
    <location>
        <begin position="50"/>
        <end position="64"/>
    </location>
</feature>
<accession>A0A8H6WUS9</accession>
<organism evidence="2 3">
    <name type="scientific">Mycena venus</name>
    <dbReference type="NCBI Taxonomy" id="2733690"/>
    <lineage>
        <taxon>Eukaryota</taxon>
        <taxon>Fungi</taxon>
        <taxon>Dikarya</taxon>
        <taxon>Basidiomycota</taxon>
        <taxon>Agaricomycotina</taxon>
        <taxon>Agaricomycetes</taxon>
        <taxon>Agaricomycetidae</taxon>
        <taxon>Agaricales</taxon>
        <taxon>Marasmiineae</taxon>
        <taxon>Mycenaceae</taxon>
        <taxon>Mycena</taxon>
    </lineage>
</organism>
<keyword evidence="3" id="KW-1185">Reference proteome</keyword>
<sequence length="606" mass="66124">MTSLSPFELVSQNLLSIGALSIDDFLSSGPERLARRDAFHDPSSPEALNPVSSSSKARTATAPTESVPGTALTTSVVSAPPPNTLAQLHRTCLREFGNININGSLKFEFLEEAVDKKQCVLTITRPDGSARSYKTEPVFRRKTDAKIHVATIAVEHGAMDFIMYGDSDELKAKKGVLLAPLDDQPIASTSKISLDSPSSVSESELPTVRVKEIDACCQEWRGDRVKPYWTNFVSSSTEYGAVLKIQLAPHCYRVYTCDPTFERPSDAREHCAELAIGEGVLEFIKYGNGQTAPQSDLSSSSGIPFESTEMPKRDLQSFYDSLPRPFEEPFEEKTAAEISAPARLITLLATAAGGRFTAEFYPLATPRRVPGKASPTDLQGCLFRLKRPGELRAYLVEPQFAGQKDAKAAVSLLALSLGAGKWIREVAAAMEARITPQIRRFAQTSIFPVLAHETQRCSRTKPEFQFHTDGDAFGCRLQVNLKPPEQADSTSIRQYDVPAEYRNKADAKIAVAYLAVQQGVIDLLRHGGQPVFPSLPPAFSVHDGEPHITPNPNTKRKATGKQKQKNGEDSEGPPAKKQKTQVQKTLSVPPTRPGIASTEAGGFQIQ</sequence>
<dbReference type="Proteomes" id="UP000620124">
    <property type="component" value="Unassembled WGS sequence"/>
</dbReference>
<name>A0A8H6WUS9_9AGAR</name>
<feature type="compositionally biased region" description="Basic residues" evidence="1">
    <location>
        <begin position="554"/>
        <end position="564"/>
    </location>
</feature>